<dbReference type="InterPro" id="IPR050055">
    <property type="entry name" value="EF-Tu_GTPase"/>
</dbReference>
<dbReference type="VEuPathDB" id="FungiDB:BD410DRAFT_841371"/>
<dbReference type="PANTHER" id="PTHR43721">
    <property type="entry name" value="ELONGATION FACTOR TU-RELATED"/>
    <property type="match status" value="1"/>
</dbReference>
<dbReference type="Proteomes" id="UP000294933">
    <property type="component" value="Unassembled WGS sequence"/>
</dbReference>
<dbReference type="EMBL" id="ML170189">
    <property type="protein sequence ID" value="TDL20249.1"/>
    <property type="molecule type" value="Genomic_DNA"/>
</dbReference>
<feature type="region of interest" description="Disordered" evidence="1">
    <location>
        <begin position="315"/>
        <end position="336"/>
    </location>
</feature>
<protein>
    <submittedName>
        <fullName evidence="2">Uncharacterized protein</fullName>
    </submittedName>
</protein>
<feature type="compositionally biased region" description="Basic residues" evidence="1">
    <location>
        <begin position="315"/>
        <end position="331"/>
    </location>
</feature>
<evidence type="ECO:0000256" key="1">
    <source>
        <dbReference type="SAM" id="MobiDB-lite"/>
    </source>
</evidence>
<dbReference type="PANTHER" id="PTHR43721:SF9">
    <property type="entry name" value="GTP-BINDING PROTEIN 1"/>
    <property type="match status" value="1"/>
</dbReference>
<evidence type="ECO:0000313" key="3">
    <source>
        <dbReference type="Proteomes" id="UP000294933"/>
    </source>
</evidence>
<keyword evidence="3" id="KW-1185">Reference proteome</keyword>
<dbReference type="GO" id="GO:0003746">
    <property type="term" value="F:translation elongation factor activity"/>
    <property type="evidence" value="ECO:0007669"/>
    <property type="project" value="TreeGrafter"/>
</dbReference>
<proteinExistence type="predicted"/>
<dbReference type="OrthoDB" id="248233at2759"/>
<reference evidence="2 3" key="1">
    <citation type="submission" date="2018-06" db="EMBL/GenBank/DDBJ databases">
        <title>A transcriptomic atlas of mushroom development highlights an independent origin of complex multicellularity.</title>
        <authorList>
            <consortium name="DOE Joint Genome Institute"/>
            <person name="Krizsan K."/>
            <person name="Almasi E."/>
            <person name="Merenyi Z."/>
            <person name="Sahu N."/>
            <person name="Viragh M."/>
            <person name="Koszo T."/>
            <person name="Mondo S."/>
            <person name="Kiss B."/>
            <person name="Balint B."/>
            <person name="Kues U."/>
            <person name="Barry K."/>
            <person name="Hegedus J.C."/>
            <person name="Henrissat B."/>
            <person name="Johnson J."/>
            <person name="Lipzen A."/>
            <person name="Ohm R."/>
            <person name="Nagy I."/>
            <person name="Pangilinan J."/>
            <person name="Yan J."/>
            <person name="Xiong Y."/>
            <person name="Grigoriev I.V."/>
            <person name="Hibbett D.S."/>
            <person name="Nagy L.G."/>
        </authorList>
    </citation>
    <scope>NUCLEOTIDE SEQUENCE [LARGE SCALE GENOMIC DNA]</scope>
    <source>
        <strain evidence="2 3">SZMC22713</strain>
    </source>
</reference>
<feature type="region of interest" description="Disordered" evidence="1">
    <location>
        <begin position="370"/>
        <end position="405"/>
    </location>
</feature>
<evidence type="ECO:0000313" key="2">
    <source>
        <dbReference type="EMBL" id="TDL20249.1"/>
    </source>
</evidence>
<dbReference type="AlphaFoldDB" id="A0A4Y7Q044"/>
<accession>A0A4Y7Q044</accession>
<feature type="region of interest" description="Disordered" evidence="1">
    <location>
        <begin position="253"/>
        <end position="274"/>
    </location>
</feature>
<sequence length="529" mass="57224">MSESDANAVLIATEKLTTEVQDIRSDLSESIAGLESTVKDRFDDMEVLWRSEIAKLGQDIKNHVTASEERLKKGIEDKFKSQEWKLPEDDSESPRAGSPWDALPSTSPPKLVPEVEQGNVEYKLKLISPTPERFARLVTQLKWRLLEGGGQALYELGVADSGELIGLEREAMEASLMTLEEMAGEIGASVIVVKEIAVPIPRKMISTQKTNEAFLTETDGEETTTDTDLSTPEPDTDELGMSTLSLSLPVQSTSPSFHMRANPARPTAQSSPALFPLDVDPLGTASNDIPNDGMTLQEPEPAIDLAIASVFKPRPTRRRAPHSHSHGHGHHTGPGAKKRDAIAYANIKTKVAQHTSTKVTVPQAVPITIVPPTPTTTASPLAPKVDGGEHPRRGTRDRRRQEKKLRGHVAGDTVVATKTVSASTTATTTTTAAMVLRFDDDTKQVMTPDVEAVAVISTTTTSLTAKNTRIHPPDSPSTSDSDLDINICSANNTNTPHANTPRLIVEVLVVRKLSVEEAFLDFGGFALEL</sequence>
<feature type="region of interest" description="Disordered" evidence="1">
    <location>
        <begin position="82"/>
        <end position="112"/>
    </location>
</feature>
<gene>
    <name evidence="2" type="ORF">BD410DRAFT_841371</name>
</gene>
<feature type="compositionally biased region" description="Basic residues" evidence="1">
    <location>
        <begin position="395"/>
        <end position="405"/>
    </location>
</feature>
<feature type="region of interest" description="Disordered" evidence="1">
    <location>
        <begin position="216"/>
        <end position="239"/>
    </location>
</feature>
<name>A0A4Y7Q044_9AGAM</name>
<dbReference type="STRING" id="50990.A0A4Y7Q044"/>
<organism evidence="2 3">
    <name type="scientific">Rickenella mellea</name>
    <dbReference type="NCBI Taxonomy" id="50990"/>
    <lineage>
        <taxon>Eukaryota</taxon>
        <taxon>Fungi</taxon>
        <taxon>Dikarya</taxon>
        <taxon>Basidiomycota</taxon>
        <taxon>Agaricomycotina</taxon>
        <taxon>Agaricomycetes</taxon>
        <taxon>Hymenochaetales</taxon>
        <taxon>Rickenellaceae</taxon>
        <taxon>Rickenella</taxon>
    </lineage>
</organism>